<dbReference type="EMBL" id="CAJOAY010004046">
    <property type="protein sequence ID" value="CAF4052304.1"/>
    <property type="molecule type" value="Genomic_DNA"/>
</dbReference>
<gene>
    <name evidence="2" type="ORF">OKA104_LOCUS32867</name>
</gene>
<evidence type="ECO:0000313" key="2">
    <source>
        <dbReference type="EMBL" id="CAF4052304.1"/>
    </source>
</evidence>
<feature type="non-terminal residue" evidence="2">
    <location>
        <position position="197"/>
    </location>
</feature>
<feature type="chain" id="PRO_5032797940" evidence="1">
    <location>
        <begin position="22"/>
        <end position="197"/>
    </location>
</feature>
<evidence type="ECO:0000313" key="3">
    <source>
        <dbReference type="Proteomes" id="UP000663881"/>
    </source>
</evidence>
<accession>A0A819RWB7</accession>
<sequence>MQFLHTVLVVAFIYFSKIAYGCDKDPHQGVLVIAAGSFLSASSEEGVNWSPSEVKGQMTFNQGTCQYEKVIEGLPTNTNYDWKVAFNGNWGGDKGCNNGGNCQFNSGSSGAVLLIYNPYTGQLTTSPLSSGQTINPSVTTTASPTICSNPYKGRIVRASGDYQTELGSTAPWLATEANSLMTFDETACVYFLILSGL</sequence>
<dbReference type="AlphaFoldDB" id="A0A819RWB7"/>
<dbReference type="Proteomes" id="UP000663881">
    <property type="component" value="Unassembled WGS sequence"/>
</dbReference>
<organism evidence="2 3">
    <name type="scientific">Adineta steineri</name>
    <dbReference type="NCBI Taxonomy" id="433720"/>
    <lineage>
        <taxon>Eukaryota</taxon>
        <taxon>Metazoa</taxon>
        <taxon>Spiralia</taxon>
        <taxon>Gnathifera</taxon>
        <taxon>Rotifera</taxon>
        <taxon>Eurotatoria</taxon>
        <taxon>Bdelloidea</taxon>
        <taxon>Adinetida</taxon>
        <taxon>Adinetidae</taxon>
        <taxon>Adineta</taxon>
    </lineage>
</organism>
<protein>
    <submittedName>
        <fullName evidence="2">Uncharacterized protein</fullName>
    </submittedName>
</protein>
<reference evidence="2" key="1">
    <citation type="submission" date="2021-02" db="EMBL/GenBank/DDBJ databases">
        <authorList>
            <person name="Nowell W R."/>
        </authorList>
    </citation>
    <scope>NUCLEOTIDE SEQUENCE</scope>
</reference>
<feature type="non-terminal residue" evidence="2">
    <location>
        <position position="1"/>
    </location>
</feature>
<feature type="signal peptide" evidence="1">
    <location>
        <begin position="1"/>
        <end position="21"/>
    </location>
</feature>
<evidence type="ECO:0000256" key="1">
    <source>
        <dbReference type="SAM" id="SignalP"/>
    </source>
</evidence>
<proteinExistence type="predicted"/>
<keyword evidence="1" id="KW-0732">Signal</keyword>
<comment type="caution">
    <text evidence="2">The sequence shown here is derived from an EMBL/GenBank/DDBJ whole genome shotgun (WGS) entry which is preliminary data.</text>
</comment>
<dbReference type="InterPro" id="IPR013783">
    <property type="entry name" value="Ig-like_fold"/>
</dbReference>
<name>A0A819RWB7_9BILA</name>
<dbReference type="Gene3D" id="2.60.40.10">
    <property type="entry name" value="Immunoglobulins"/>
    <property type="match status" value="1"/>
</dbReference>